<evidence type="ECO:0000313" key="2">
    <source>
        <dbReference type="EMBL" id="KAG7345853.1"/>
    </source>
</evidence>
<dbReference type="AlphaFoldDB" id="A0A9K3PFV8"/>
<accession>A0A9K3PFV8</accession>
<comment type="caution">
    <text evidence="2">The sequence shown here is derived from an EMBL/GenBank/DDBJ whole genome shotgun (WGS) entry which is preliminary data.</text>
</comment>
<keyword evidence="3" id="KW-1185">Reference proteome</keyword>
<organism evidence="2 3">
    <name type="scientific">Nitzschia inconspicua</name>
    <dbReference type="NCBI Taxonomy" id="303405"/>
    <lineage>
        <taxon>Eukaryota</taxon>
        <taxon>Sar</taxon>
        <taxon>Stramenopiles</taxon>
        <taxon>Ochrophyta</taxon>
        <taxon>Bacillariophyta</taxon>
        <taxon>Bacillariophyceae</taxon>
        <taxon>Bacillariophycidae</taxon>
        <taxon>Bacillariales</taxon>
        <taxon>Bacillariaceae</taxon>
        <taxon>Nitzschia</taxon>
    </lineage>
</organism>
<dbReference type="EMBL" id="JAGRRH010000021">
    <property type="protein sequence ID" value="KAG7345853.1"/>
    <property type="molecule type" value="Genomic_DNA"/>
</dbReference>
<evidence type="ECO:0000256" key="1">
    <source>
        <dbReference type="SAM" id="MobiDB-lite"/>
    </source>
</evidence>
<evidence type="ECO:0000313" key="3">
    <source>
        <dbReference type="Proteomes" id="UP000693970"/>
    </source>
</evidence>
<proteinExistence type="predicted"/>
<sequence>MVGFVDDLANCNNDFTNSFQEVETLLHKAQQDAQLWNDLLDSSGGALEVRKCMFHLAHYQFTPRGAPVLQSFAPDRLSVQVQESGPHGTTVPIKYLRPTTSRKTLGCYKSPAGGYKQSLKAITENAIAKATLVAKSALDPKCAMRYCTSVFLPSVTYPFLHAPSLRNNSGNCTTKLPDYSSTDWVIHKKNQSSSIWSTLPPRSELPPPIRRARLPPSGTYPQAPQDPFGR</sequence>
<feature type="region of interest" description="Disordered" evidence="1">
    <location>
        <begin position="196"/>
        <end position="230"/>
    </location>
</feature>
<reference evidence="2" key="1">
    <citation type="journal article" date="2021" name="Sci. Rep.">
        <title>Diploid genomic architecture of Nitzschia inconspicua, an elite biomass production diatom.</title>
        <authorList>
            <person name="Oliver A."/>
            <person name="Podell S."/>
            <person name="Pinowska A."/>
            <person name="Traller J.C."/>
            <person name="Smith S.R."/>
            <person name="McClure R."/>
            <person name="Beliaev A."/>
            <person name="Bohutskyi P."/>
            <person name="Hill E.A."/>
            <person name="Rabines A."/>
            <person name="Zheng H."/>
            <person name="Allen L.Z."/>
            <person name="Kuo A."/>
            <person name="Grigoriev I.V."/>
            <person name="Allen A.E."/>
            <person name="Hazlebeck D."/>
            <person name="Allen E.E."/>
        </authorList>
    </citation>
    <scope>NUCLEOTIDE SEQUENCE</scope>
    <source>
        <strain evidence="2">Hildebrandi</strain>
    </source>
</reference>
<reference evidence="2" key="2">
    <citation type="submission" date="2021-04" db="EMBL/GenBank/DDBJ databases">
        <authorList>
            <person name="Podell S."/>
        </authorList>
    </citation>
    <scope>NUCLEOTIDE SEQUENCE</scope>
    <source>
        <strain evidence="2">Hildebrandi</strain>
    </source>
</reference>
<protein>
    <submittedName>
        <fullName evidence="2">Uncharacterized protein</fullName>
    </submittedName>
</protein>
<dbReference type="Proteomes" id="UP000693970">
    <property type="component" value="Unassembled WGS sequence"/>
</dbReference>
<name>A0A9K3PFV8_9STRA</name>
<gene>
    <name evidence="2" type="ORF">IV203_004920</name>
</gene>